<dbReference type="OrthoDB" id="3265338at2"/>
<dbReference type="PANTHER" id="PTHR30011:SF16">
    <property type="entry name" value="C2H2 FINGER DOMAIN TRANSCRIPTION FACTOR (EUROFUNG)-RELATED"/>
    <property type="match status" value="1"/>
</dbReference>
<keyword evidence="1 6" id="KW-0285">Flavoprotein</keyword>
<dbReference type="NCBIfam" id="TIGR03860">
    <property type="entry name" value="FMN_nitrolo"/>
    <property type="match status" value="1"/>
</dbReference>
<dbReference type="InterPro" id="IPR051260">
    <property type="entry name" value="Diverse_substr_monoxygenases"/>
</dbReference>
<feature type="binding site" evidence="6">
    <location>
        <position position="58"/>
    </location>
    <ligand>
        <name>FMN</name>
        <dbReference type="ChEBI" id="CHEBI:58210"/>
    </ligand>
</feature>
<dbReference type="GO" id="GO:0016705">
    <property type="term" value="F:oxidoreductase activity, acting on paired donors, with incorporation or reduction of molecular oxygen"/>
    <property type="evidence" value="ECO:0007669"/>
    <property type="project" value="InterPro"/>
</dbReference>
<dbReference type="InterPro" id="IPR016215">
    <property type="entry name" value="NTA_MOA"/>
</dbReference>
<dbReference type="PIRSF" id="PIRSF000337">
    <property type="entry name" value="NTA_MOA"/>
    <property type="match status" value="1"/>
</dbReference>
<feature type="binding site" evidence="6">
    <location>
        <position position="94"/>
    </location>
    <ligand>
        <name>FMN</name>
        <dbReference type="ChEBI" id="CHEBI:58210"/>
    </ligand>
</feature>
<evidence type="ECO:0000256" key="5">
    <source>
        <dbReference type="ARBA" id="ARBA00033748"/>
    </source>
</evidence>
<feature type="binding site" evidence="6">
    <location>
        <position position="144"/>
    </location>
    <ligand>
        <name>FMN</name>
        <dbReference type="ChEBI" id="CHEBI:58210"/>
    </ligand>
</feature>
<evidence type="ECO:0000256" key="1">
    <source>
        <dbReference type="ARBA" id="ARBA00022630"/>
    </source>
</evidence>
<gene>
    <name evidence="8" type="ORF">E3T53_16360</name>
</gene>
<accession>A0A4Y8KIG4</accession>
<comment type="similarity">
    <text evidence="5">Belongs to the NtaA/SnaA/DszA monooxygenase family.</text>
</comment>
<proteinExistence type="inferred from homology"/>
<evidence type="ECO:0000256" key="2">
    <source>
        <dbReference type="ARBA" id="ARBA00022643"/>
    </source>
</evidence>
<dbReference type="Proteomes" id="UP000298218">
    <property type="component" value="Unassembled WGS sequence"/>
</dbReference>
<evidence type="ECO:0000256" key="3">
    <source>
        <dbReference type="ARBA" id="ARBA00023002"/>
    </source>
</evidence>
<reference evidence="8 9" key="1">
    <citation type="submission" date="2019-03" db="EMBL/GenBank/DDBJ databases">
        <title>Genomics of glacier-inhabiting Cryobacterium strains.</title>
        <authorList>
            <person name="Liu Q."/>
            <person name="Xin Y.-H."/>
        </authorList>
    </citation>
    <scope>NUCLEOTIDE SEQUENCE [LARGE SCALE GENOMIC DNA]</scope>
    <source>
        <strain evidence="8 9">CGMCC 1.4292</strain>
    </source>
</reference>
<dbReference type="PANTHER" id="PTHR30011">
    <property type="entry name" value="ALKANESULFONATE MONOOXYGENASE-RELATED"/>
    <property type="match status" value="1"/>
</dbReference>
<dbReference type="Pfam" id="PF00296">
    <property type="entry name" value="Bac_luciferase"/>
    <property type="match status" value="1"/>
</dbReference>
<dbReference type="Gene3D" id="3.20.20.30">
    <property type="entry name" value="Luciferase-like domain"/>
    <property type="match status" value="1"/>
</dbReference>
<dbReference type="RefSeq" id="WP_134175778.1">
    <property type="nucleotide sequence ID" value="NZ_SODI01000002.1"/>
</dbReference>
<dbReference type="CDD" id="cd01095">
    <property type="entry name" value="Nitrilotriacetate_monoxgenase"/>
    <property type="match status" value="1"/>
</dbReference>
<dbReference type="SUPFAM" id="SSF51679">
    <property type="entry name" value="Bacterial luciferase-like"/>
    <property type="match status" value="1"/>
</dbReference>
<evidence type="ECO:0000313" key="8">
    <source>
        <dbReference type="EMBL" id="TFD75370.1"/>
    </source>
</evidence>
<evidence type="ECO:0000256" key="4">
    <source>
        <dbReference type="ARBA" id="ARBA00023033"/>
    </source>
</evidence>
<dbReference type="EMBL" id="SOHQ01000044">
    <property type="protein sequence ID" value="TFD75370.1"/>
    <property type="molecule type" value="Genomic_DNA"/>
</dbReference>
<dbReference type="GO" id="GO:0004497">
    <property type="term" value="F:monooxygenase activity"/>
    <property type="evidence" value="ECO:0007669"/>
    <property type="project" value="UniProtKB-KW"/>
</dbReference>
<feature type="binding site" evidence="6">
    <location>
        <position position="218"/>
    </location>
    <ligand>
        <name>FMN</name>
        <dbReference type="ChEBI" id="CHEBI:58210"/>
    </ligand>
</feature>
<comment type="caution">
    <text evidence="8">The sequence shown here is derived from an EMBL/GenBank/DDBJ whole genome shotgun (WGS) entry which is preliminary data.</text>
</comment>
<keyword evidence="2 6" id="KW-0288">FMN</keyword>
<organism evidence="8 9">
    <name type="scientific">Cryobacterium psychrophilum</name>
    <dbReference type="NCBI Taxonomy" id="41988"/>
    <lineage>
        <taxon>Bacteria</taxon>
        <taxon>Bacillati</taxon>
        <taxon>Actinomycetota</taxon>
        <taxon>Actinomycetes</taxon>
        <taxon>Micrococcales</taxon>
        <taxon>Microbacteriaceae</taxon>
        <taxon>Cryobacterium</taxon>
    </lineage>
</organism>
<evidence type="ECO:0000259" key="7">
    <source>
        <dbReference type="Pfam" id="PF00296"/>
    </source>
</evidence>
<dbReference type="InterPro" id="IPR036661">
    <property type="entry name" value="Luciferase-like_sf"/>
</dbReference>
<dbReference type="PROSITE" id="PS51257">
    <property type="entry name" value="PROKAR_LIPOPROTEIN"/>
    <property type="match status" value="1"/>
</dbReference>
<keyword evidence="4" id="KW-0503">Monooxygenase</keyword>
<dbReference type="InterPro" id="IPR011251">
    <property type="entry name" value="Luciferase-like_dom"/>
</dbReference>
<evidence type="ECO:0000313" key="9">
    <source>
        <dbReference type="Proteomes" id="UP000298218"/>
    </source>
</evidence>
<keyword evidence="3" id="KW-0560">Oxidoreductase</keyword>
<protein>
    <submittedName>
        <fullName evidence="8">LLM class flavin-dependent oxidoreductase</fullName>
    </submittedName>
</protein>
<feature type="binding site" evidence="6">
    <location>
        <position position="148"/>
    </location>
    <ligand>
        <name>FMN</name>
        <dbReference type="ChEBI" id="CHEBI:58210"/>
    </ligand>
</feature>
<name>A0A4Y8KIG4_9MICO</name>
<evidence type="ECO:0000256" key="6">
    <source>
        <dbReference type="PIRSR" id="PIRSR000337-1"/>
    </source>
</evidence>
<dbReference type="AlphaFoldDB" id="A0A4Y8KIG4"/>
<feature type="domain" description="Luciferase-like" evidence="7">
    <location>
        <begin position="25"/>
        <end position="382"/>
    </location>
</feature>
<sequence length="438" mass="47714">MSNPRQLHFNAFLMGCGHHSAAWRRPGSSLEQLGDIGYYESLAQNAERGLFDAVFFADGQSVGDVAAGPRWFFEPLTALAAMARVTNRIGLVSTVSATFYTPFHAARMLASLDHISNGRVGWNVVTSMFDAEARNHGLEAMPSHEDRYSRAAEFIAVALRLWDSWADDALILDRAGLFADPARVQPIDHAGEHFRVDGPLTVPRSPQGRPVLFQAGASEQGRDLAARYAEGIYAVAYDLQSAQDYYADVKRRIAAAGRNPETVSIMPGLVTYVGSTEAEARAKQAEVDALLPAEQSLAQLSVFVQEDCSGWELDAPVPPLAPLGDFSGPQGRYATILRIIEAEQPTVRQLLGRLAAGGGHCTMLGTPEQIADQIELWFHSGAADGFNLMPPLLPESLDDFIDEVIPVLQRRGLFRTAYTAGTLRGNLGLERPLVSLRR</sequence>
<keyword evidence="9" id="KW-1185">Reference proteome</keyword>